<protein>
    <submittedName>
        <fullName evidence="2">Glycosyl transferase group 1</fullName>
    </submittedName>
</protein>
<reference evidence="2 3" key="1">
    <citation type="journal article" date="2010" name="Stand. Genomic Sci.">
        <title>Complete genome sequence of Ilyobacter polytropus type strain (CuHbu1).</title>
        <authorList>
            <person name="Sikorski J."/>
            <person name="Chertkov O."/>
            <person name="Lapidus A."/>
            <person name="Nolan M."/>
            <person name="Lucas S."/>
            <person name="Del Rio T.G."/>
            <person name="Tice H."/>
            <person name="Cheng J.F."/>
            <person name="Tapia R."/>
            <person name="Han C."/>
            <person name="Goodwin L."/>
            <person name="Pitluck S."/>
            <person name="Liolios K."/>
            <person name="Ivanova N."/>
            <person name="Mavromatis K."/>
            <person name="Mikhailova N."/>
            <person name="Pati A."/>
            <person name="Chen A."/>
            <person name="Palaniappan K."/>
            <person name="Land M."/>
            <person name="Hauser L."/>
            <person name="Chang Y.J."/>
            <person name="Jeffries C.D."/>
            <person name="Brambilla E."/>
            <person name="Yasawong M."/>
            <person name="Rohde M."/>
            <person name="Pukall R."/>
            <person name="Spring S."/>
            <person name="Goker M."/>
            <person name="Woyke T."/>
            <person name="Bristow J."/>
            <person name="Eisen J.A."/>
            <person name="Markowitz V."/>
            <person name="Hugenholtz P."/>
            <person name="Kyrpides N.C."/>
            <person name="Klenk H.P."/>
        </authorList>
    </citation>
    <scope>NUCLEOTIDE SEQUENCE [LARGE SCALE GENOMIC DNA]</scope>
    <source>
        <strain evidence="3">ATCC 51220 / DSM 2926 / LMG 16218 / CuHBu1</strain>
    </source>
</reference>
<keyword evidence="2" id="KW-0808">Transferase</keyword>
<dbReference type="eggNOG" id="COG0438">
    <property type="taxonomic scope" value="Bacteria"/>
</dbReference>
<gene>
    <name evidence="2" type="ordered locus">Ilyop_0391</name>
</gene>
<dbReference type="AlphaFoldDB" id="E3HB30"/>
<accession>E3HB30</accession>
<dbReference type="HOGENOM" id="CLU_739219_0_0_0"/>
<proteinExistence type="predicted"/>
<dbReference type="SUPFAM" id="SSF53756">
    <property type="entry name" value="UDP-Glycosyltransferase/glycogen phosphorylase"/>
    <property type="match status" value="1"/>
</dbReference>
<evidence type="ECO:0000313" key="2">
    <source>
        <dbReference type="EMBL" id="ADO82179.1"/>
    </source>
</evidence>
<dbReference type="KEGG" id="ipo:Ilyop_0391"/>
<dbReference type="PANTHER" id="PTHR12526">
    <property type="entry name" value="GLYCOSYLTRANSFERASE"/>
    <property type="match status" value="1"/>
</dbReference>
<evidence type="ECO:0000259" key="1">
    <source>
        <dbReference type="Pfam" id="PF00534"/>
    </source>
</evidence>
<evidence type="ECO:0000313" key="3">
    <source>
        <dbReference type="Proteomes" id="UP000006875"/>
    </source>
</evidence>
<dbReference type="OrthoDB" id="9787617at2"/>
<dbReference type="PANTHER" id="PTHR12526:SF630">
    <property type="entry name" value="GLYCOSYLTRANSFERASE"/>
    <property type="match status" value="1"/>
</dbReference>
<dbReference type="STRING" id="572544.Ilyop_0391"/>
<keyword evidence="3" id="KW-1185">Reference proteome</keyword>
<dbReference type="EMBL" id="CP002281">
    <property type="protein sequence ID" value="ADO82179.1"/>
    <property type="molecule type" value="Genomic_DNA"/>
</dbReference>
<name>E3HB30_ILYPC</name>
<feature type="domain" description="Glycosyl transferase family 1" evidence="1">
    <location>
        <begin position="188"/>
        <end position="332"/>
    </location>
</feature>
<dbReference type="RefSeq" id="WP_013386849.1">
    <property type="nucleotide sequence ID" value="NC_014632.1"/>
</dbReference>
<dbReference type="Gene3D" id="3.40.50.2000">
    <property type="entry name" value="Glycogen Phosphorylase B"/>
    <property type="match status" value="2"/>
</dbReference>
<organism evidence="2 3">
    <name type="scientific">Ilyobacter polytropus (strain ATCC 51220 / DSM 2926 / LMG 16218 / CuHBu1)</name>
    <dbReference type="NCBI Taxonomy" id="572544"/>
    <lineage>
        <taxon>Bacteria</taxon>
        <taxon>Fusobacteriati</taxon>
        <taxon>Fusobacteriota</taxon>
        <taxon>Fusobacteriia</taxon>
        <taxon>Fusobacteriales</taxon>
        <taxon>Fusobacteriaceae</taxon>
        <taxon>Ilyobacter</taxon>
    </lineage>
</organism>
<dbReference type="GO" id="GO:0016757">
    <property type="term" value="F:glycosyltransferase activity"/>
    <property type="evidence" value="ECO:0007669"/>
    <property type="project" value="InterPro"/>
</dbReference>
<dbReference type="InterPro" id="IPR001296">
    <property type="entry name" value="Glyco_trans_1"/>
</dbReference>
<dbReference type="Pfam" id="PF00534">
    <property type="entry name" value="Glycos_transf_1"/>
    <property type="match status" value="1"/>
</dbReference>
<dbReference type="Proteomes" id="UP000006875">
    <property type="component" value="Chromosome"/>
</dbReference>
<sequence length="374" mass="43431">MRLMLLTIREHPGTQGGIQTFLRTLKKYFNEDAFFVTTVIPKKEDILFNIIDLKNISAFQNNKYFHLIGRTFSKISREAFKKDVLNLIYKKQLKSFDGISILASPKDIKIVNKKCKKILVQHTNVSNLIKSKSNFFNSNKLIEKAEKELDVFVALSPKDKELIENTFKLEKGKVVCIRHSCELPLLEEKKEKSKNLIMISRLDNTSKRFDLAMKAMKKLPNYNLNIYGDGKDRKILETLRAKLALKNVIFHGKTNKVKEKLDENGIFIMTSDYEGYGITNIEAMRRGLPIILRDTYEAASDIVQGNGVLLEKEWNEDKFVKAVYEVYKNYEEYSLKSIELGKRHNPKTIKVHWEKLFEELTNSFRECQGEEGVI</sequence>
<dbReference type="CAZy" id="GT4">
    <property type="family name" value="Glycosyltransferase Family 4"/>
</dbReference>